<sequence length="341" mass="39580">MFATFFTYPCIYLLLCVFIYMYTECNDCVLHIEDLNNCAKSAGVNRIPEEHEGFGFGFGSISDVEQMCRTRWHIKVYSCAQLTILSRCSRESTSHFRNVMWQFIFDTTPYEKAANYLCQHFNLRIFRYHRDKCLSVYESQVKNCSKHYSNLLSETYLQLSNSNPVNSRNPDEYANYMKSVLSSTYCSGTITKVNCIKKILANHCSSDVIELIQNYFRETLPSGCEQKVNISKKFMLNNMNKINQTDLIMNDYRNIFSTEVNYSNEIKLNETNEQINNLQYSQLNDIKNVKSNKYVNINSTSVVSVIISKDVNNNCNKLINNIIMMYLSIVIFIGLQCECSV</sequence>
<keyword evidence="3" id="KW-1185">Reference proteome</keyword>
<dbReference type="Proteomes" id="UP001292079">
    <property type="component" value="Unassembled WGS sequence"/>
</dbReference>
<comment type="caution">
    <text evidence="2">The sequence shown here is derived from an EMBL/GenBank/DDBJ whole genome shotgun (WGS) entry which is preliminary data.</text>
</comment>
<dbReference type="EMBL" id="JALJAT010000005">
    <property type="protein sequence ID" value="KAK4469612.1"/>
    <property type="molecule type" value="Genomic_DNA"/>
</dbReference>
<accession>A0AAE1ZA06</accession>
<feature type="transmembrane region" description="Helical" evidence="1">
    <location>
        <begin position="5"/>
        <end position="23"/>
    </location>
</feature>
<dbReference type="AlphaFoldDB" id="A0AAE1ZA06"/>
<keyword evidence="1" id="KW-0812">Transmembrane</keyword>
<reference evidence="2" key="1">
    <citation type="submission" date="2022-04" db="EMBL/GenBank/DDBJ databases">
        <authorList>
            <person name="Xu L."/>
            <person name="Lv Z."/>
        </authorList>
    </citation>
    <scope>NUCLEOTIDE SEQUENCE</scope>
    <source>
        <strain evidence="2">LV_2022a</strain>
    </source>
</reference>
<evidence type="ECO:0000256" key="1">
    <source>
        <dbReference type="SAM" id="Phobius"/>
    </source>
</evidence>
<proteinExistence type="predicted"/>
<evidence type="ECO:0000313" key="2">
    <source>
        <dbReference type="EMBL" id="KAK4469612.1"/>
    </source>
</evidence>
<keyword evidence="1" id="KW-1133">Transmembrane helix</keyword>
<gene>
    <name evidence="2" type="ORF">MN116_007147</name>
</gene>
<reference evidence="2" key="2">
    <citation type="journal article" date="2023" name="Infect Dis Poverty">
        <title>Chromosome-scale genome of the human blood fluke Schistosoma mekongi and its implications for public health.</title>
        <authorList>
            <person name="Zhou M."/>
            <person name="Xu L."/>
            <person name="Xu D."/>
            <person name="Chen W."/>
            <person name="Khan J."/>
            <person name="Hu Y."/>
            <person name="Huang H."/>
            <person name="Wei H."/>
            <person name="Zhang Y."/>
            <person name="Chusongsang P."/>
            <person name="Tanasarnprasert K."/>
            <person name="Hu X."/>
            <person name="Limpanont Y."/>
            <person name="Lv Z."/>
        </authorList>
    </citation>
    <scope>NUCLEOTIDE SEQUENCE</scope>
    <source>
        <strain evidence="2">LV_2022a</strain>
    </source>
</reference>
<organism evidence="2 3">
    <name type="scientific">Schistosoma mekongi</name>
    <name type="common">Parasitic worm</name>
    <dbReference type="NCBI Taxonomy" id="38744"/>
    <lineage>
        <taxon>Eukaryota</taxon>
        <taxon>Metazoa</taxon>
        <taxon>Spiralia</taxon>
        <taxon>Lophotrochozoa</taxon>
        <taxon>Platyhelminthes</taxon>
        <taxon>Trematoda</taxon>
        <taxon>Digenea</taxon>
        <taxon>Strigeidida</taxon>
        <taxon>Schistosomatoidea</taxon>
        <taxon>Schistosomatidae</taxon>
        <taxon>Schistosoma</taxon>
    </lineage>
</organism>
<keyword evidence="1" id="KW-0472">Membrane</keyword>
<evidence type="ECO:0000313" key="3">
    <source>
        <dbReference type="Proteomes" id="UP001292079"/>
    </source>
</evidence>
<protein>
    <submittedName>
        <fullName evidence="2">Uncharacterized protein</fullName>
    </submittedName>
</protein>
<name>A0AAE1ZA06_SCHME</name>
<feature type="transmembrane region" description="Helical" evidence="1">
    <location>
        <begin position="318"/>
        <end position="335"/>
    </location>
</feature>